<dbReference type="PANTHER" id="PTHR43190">
    <property type="entry name" value="N-ACETYL-D-GLUCOSAMINE KINASE"/>
    <property type="match status" value="1"/>
</dbReference>
<sequence>MPDLHSGVRVGIDVGGTKTHLRAERCGQVLADRVISSEGWRPAYATSAAAFLTDLIAVTLPDTAPDAVAVGAHGCDSSRACELLEAELARRLPAAKCLVRNDAELLVPACGLAAGVGVVVGTGSVAVGRDRWGEPVFIGGWGWLIGDEGSAPGLLREAVRACMTARDRGESPDLLAILLMRSYDVTEVADLPEALAAEAGAASWGRRAELVFEALHDGSALARIVVDDAAVSLASLVAGMAARDVEVDDIVIAGGVILNQPSLFDAFDHKLRTIAPLSTVHRLTVDPVVGAVRLADRLAAT</sequence>
<dbReference type="SUPFAM" id="SSF53067">
    <property type="entry name" value="Actin-like ATPase domain"/>
    <property type="match status" value="1"/>
</dbReference>
<feature type="domain" description="ATPase BadF/BadG/BcrA/BcrD type" evidence="1">
    <location>
        <begin position="10"/>
        <end position="294"/>
    </location>
</feature>
<dbReference type="Pfam" id="PF01869">
    <property type="entry name" value="BcrAD_BadFG"/>
    <property type="match status" value="1"/>
</dbReference>
<organism evidence="2 3">
    <name type="scientific">Kutzneria chonburiensis</name>
    <dbReference type="NCBI Taxonomy" id="1483604"/>
    <lineage>
        <taxon>Bacteria</taxon>
        <taxon>Bacillati</taxon>
        <taxon>Actinomycetota</taxon>
        <taxon>Actinomycetes</taxon>
        <taxon>Pseudonocardiales</taxon>
        <taxon>Pseudonocardiaceae</taxon>
        <taxon>Kutzneria</taxon>
    </lineage>
</organism>
<dbReference type="Proteomes" id="UP001589810">
    <property type="component" value="Unassembled WGS sequence"/>
</dbReference>
<evidence type="ECO:0000313" key="2">
    <source>
        <dbReference type="EMBL" id="MFC0541690.1"/>
    </source>
</evidence>
<keyword evidence="3" id="KW-1185">Reference proteome</keyword>
<comment type="caution">
    <text evidence="2">The sequence shown here is derived from an EMBL/GenBank/DDBJ whole genome shotgun (WGS) entry which is preliminary data.</text>
</comment>
<reference evidence="2 3" key="1">
    <citation type="submission" date="2024-09" db="EMBL/GenBank/DDBJ databases">
        <authorList>
            <person name="Sun Q."/>
            <person name="Mori K."/>
        </authorList>
    </citation>
    <scope>NUCLEOTIDE SEQUENCE [LARGE SCALE GENOMIC DNA]</scope>
    <source>
        <strain evidence="2 3">TBRC 1432</strain>
    </source>
</reference>
<gene>
    <name evidence="2" type="ORF">ACFFH7_09370</name>
</gene>
<dbReference type="InterPro" id="IPR052519">
    <property type="entry name" value="Euk-type_GlcNAc_Kinase"/>
</dbReference>
<name>A0ABV6MN19_9PSEU</name>
<dbReference type="RefSeq" id="WP_273942277.1">
    <property type="nucleotide sequence ID" value="NZ_CP097263.1"/>
</dbReference>
<dbReference type="Gene3D" id="3.30.420.40">
    <property type="match status" value="2"/>
</dbReference>
<proteinExistence type="predicted"/>
<evidence type="ECO:0000313" key="3">
    <source>
        <dbReference type="Proteomes" id="UP001589810"/>
    </source>
</evidence>
<accession>A0ABV6MN19</accession>
<dbReference type="InterPro" id="IPR043129">
    <property type="entry name" value="ATPase_NBD"/>
</dbReference>
<dbReference type="PANTHER" id="PTHR43190:SF3">
    <property type="entry name" value="N-ACETYL-D-GLUCOSAMINE KINASE"/>
    <property type="match status" value="1"/>
</dbReference>
<dbReference type="InterPro" id="IPR002731">
    <property type="entry name" value="ATPase_BadF"/>
</dbReference>
<evidence type="ECO:0000259" key="1">
    <source>
        <dbReference type="Pfam" id="PF01869"/>
    </source>
</evidence>
<dbReference type="EMBL" id="JBHLUD010000002">
    <property type="protein sequence ID" value="MFC0541690.1"/>
    <property type="molecule type" value="Genomic_DNA"/>
</dbReference>
<protein>
    <submittedName>
        <fullName evidence="2">BadF/BadG/BcrA/BcrD ATPase family protein</fullName>
    </submittedName>
</protein>